<dbReference type="PANTHER" id="PTHR42737:SF2">
    <property type="entry name" value="GLUTATHIONE REDUCTASE"/>
    <property type="match status" value="1"/>
</dbReference>
<evidence type="ECO:0000256" key="3">
    <source>
        <dbReference type="ARBA" id="ARBA00022630"/>
    </source>
</evidence>
<keyword evidence="3" id="KW-0285">Flavoprotein</keyword>
<keyword evidence="4" id="KW-0274">FAD</keyword>
<accession>A0ABQ9F260</accession>
<dbReference type="SUPFAM" id="SSF51905">
    <property type="entry name" value="FAD/NAD(P)-binding domain"/>
    <property type="match status" value="1"/>
</dbReference>
<comment type="cofactor">
    <cofactor evidence="1">
        <name>FAD</name>
        <dbReference type="ChEBI" id="CHEBI:57692"/>
    </cofactor>
</comment>
<keyword evidence="6" id="KW-1015">Disulfide bond</keyword>
<dbReference type="PROSITE" id="PS00076">
    <property type="entry name" value="PYRIDINE_REDOX_1"/>
    <property type="match status" value="1"/>
</dbReference>
<evidence type="ECO:0000256" key="5">
    <source>
        <dbReference type="ARBA" id="ARBA00023002"/>
    </source>
</evidence>
<dbReference type="PANTHER" id="PTHR42737">
    <property type="entry name" value="GLUTATHIONE REDUCTASE"/>
    <property type="match status" value="1"/>
</dbReference>
<comment type="caution">
    <text evidence="9">The sequence shown here is derived from an EMBL/GenBank/DDBJ whole genome shotgun (WGS) entry which is preliminary data.</text>
</comment>
<evidence type="ECO:0000259" key="8">
    <source>
        <dbReference type="Pfam" id="PF07992"/>
    </source>
</evidence>
<sequence length="116" mass="13005">MRFTLQLLCRNMPPVKKVFDYLVIGGGSGGLASARRAAEFGVNVGIIEHGKWGGTCVNVGCVPKKIMFNTAMHAEMIRDHKDFGFNVEFKNFSWGVLDYIKSTFYIAVETELFMMT</sequence>
<evidence type="ECO:0000256" key="2">
    <source>
        <dbReference type="ARBA" id="ARBA00007532"/>
    </source>
</evidence>
<dbReference type="Gene3D" id="3.50.50.60">
    <property type="entry name" value="FAD/NAD(P)-binding domain"/>
    <property type="match status" value="1"/>
</dbReference>
<dbReference type="InterPro" id="IPR012999">
    <property type="entry name" value="Pyr_OxRdtase_I_AS"/>
</dbReference>
<evidence type="ECO:0000313" key="10">
    <source>
        <dbReference type="Proteomes" id="UP001217089"/>
    </source>
</evidence>
<evidence type="ECO:0000313" key="9">
    <source>
        <dbReference type="EMBL" id="KAJ8309675.1"/>
    </source>
</evidence>
<organism evidence="9 10">
    <name type="scientific">Tegillarca granosa</name>
    <name type="common">Malaysian cockle</name>
    <name type="synonym">Anadara granosa</name>
    <dbReference type="NCBI Taxonomy" id="220873"/>
    <lineage>
        <taxon>Eukaryota</taxon>
        <taxon>Metazoa</taxon>
        <taxon>Spiralia</taxon>
        <taxon>Lophotrochozoa</taxon>
        <taxon>Mollusca</taxon>
        <taxon>Bivalvia</taxon>
        <taxon>Autobranchia</taxon>
        <taxon>Pteriomorphia</taxon>
        <taxon>Arcoida</taxon>
        <taxon>Arcoidea</taxon>
        <taxon>Arcidae</taxon>
        <taxon>Tegillarca</taxon>
    </lineage>
</organism>
<dbReference type="Pfam" id="PF07992">
    <property type="entry name" value="Pyr_redox_2"/>
    <property type="match status" value="1"/>
</dbReference>
<evidence type="ECO:0000256" key="6">
    <source>
        <dbReference type="ARBA" id="ARBA00023157"/>
    </source>
</evidence>
<dbReference type="InterPro" id="IPR036188">
    <property type="entry name" value="FAD/NAD-bd_sf"/>
</dbReference>
<keyword evidence="7" id="KW-0676">Redox-active center</keyword>
<evidence type="ECO:0000256" key="7">
    <source>
        <dbReference type="ARBA" id="ARBA00023284"/>
    </source>
</evidence>
<dbReference type="InterPro" id="IPR046952">
    <property type="entry name" value="GSHR/TRXR-like"/>
</dbReference>
<name>A0ABQ9F260_TEGGR</name>
<proteinExistence type="inferred from homology"/>
<protein>
    <recommendedName>
        <fullName evidence="8">FAD/NAD(P)-binding domain-containing protein</fullName>
    </recommendedName>
</protein>
<keyword evidence="5" id="KW-0560">Oxidoreductase</keyword>
<evidence type="ECO:0000256" key="1">
    <source>
        <dbReference type="ARBA" id="ARBA00001974"/>
    </source>
</evidence>
<keyword evidence="10" id="KW-1185">Reference proteome</keyword>
<reference evidence="9 10" key="1">
    <citation type="submission" date="2022-12" db="EMBL/GenBank/DDBJ databases">
        <title>Chromosome-level genome of Tegillarca granosa.</title>
        <authorList>
            <person name="Kim J."/>
        </authorList>
    </citation>
    <scope>NUCLEOTIDE SEQUENCE [LARGE SCALE GENOMIC DNA]</scope>
    <source>
        <strain evidence="9">Teg-2019</strain>
        <tissue evidence="9">Adductor muscle</tissue>
    </source>
</reference>
<dbReference type="EMBL" id="JARBDR010000640">
    <property type="protein sequence ID" value="KAJ8309675.1"/>
    <property type="molecule type" value="Genomic_DNA"/>
</dbReference>
<gene>
    <name evidence="9" type="ORF">KUTeg_011540</name>
</gene>
<evidence type="ECO:0000256" key="4">
    <source>
        <dbReference type="ARBA" id="ARBA00022827"/>
    </source>
</evidence>
<dbReference type="PRINTS" id="PR00411">
    <property type="entry name" value="PNDRDTASEI"/>
</dbReference>
<feature type="domain" description="FAD/NAD(P)-binding" evidence="8">
    <location>
        <begin position="19"/>
        <end position="86"/>
    </location>
</feature>
<comment type="similarity">
    <text evidence="2">Belongs to the class-I pyridine nucleotide-disulfide oxidoreductase family.</text>
</comment>
<dbReference type="InterPro" id="IPR023753">
    <property type="entry name" value="FAD/NAD-binding_dom"/>
</dbReference>
<dbReference type="Proteomes" id="UP001217089">
    <property type="component" value="Unassembled WGS sequence"/>
</dbReference>